<organism evidence="1 2">
    <name type="scientific">Dactylosporangium cerinum</name>
    <dbReference type="NCBI Taxonomy" id="1434730"/>
    <lineage>
        <taxon>Bacteria</taxon>
        <taxon>Bacillati</taxon>
        <taxon>Actinomycetota</taxon>
        <taxon>Actinomycetes</taxon>
        <taxon>Micromonosporales</taxon>
        <taxon>Micromonosporaceae</taxon>
        <taxon>Dactylosporangium</taxon>
    </lineage>
</organism>
<protein>
    <recommendedName>
        <fullName evidence="3">LysM domain-containing protein</fullName>
    </recommendedName>
</protein>
<dbReference type="Proteomes" id="UP001595912">
    <property type="component" value="Unassembled WGS sequence"/>
</dbReference>
<evidence type="ECO:0008006" key="3">
    <source>
        <dbReference type="Google" id="ProtNLM"/>
    </source>
</evidence>
<comment type="caution">
    <text evidence="1">The sequence shown here is derived from an EMBL/GenBank/DDBJ whole genome shotgun (WGS) entry which is preliminary data.</text>
</comment>
<keyword evidence="2" id="KW-1185">Reference proteome</keyword>
<evidence type="ECO:0000313" key="1">
    <source>
        <dbReference type="EMBL" id="MFC4999612.1"/>
    </source>
</evidence>
<evidence type="ECO:0000313" key="2">
    <source>
        <dbReference type="Proteomes" id="UP001595912"/>
    </source>
</evidence>
<sequence>MPSRYAGQPTITVPTPDGGTVVMSAPRIAPAPAGTTGSYTVRDGDRLDLLARAVVGDSTAWWRIADANDADDPADLETPGRRVNLPGA</sequence>
<dbReference type="EMBL" id="JBHSIU010000018">
    <property type="protein sequence ID" value="MFC4999612.1"/>
    <property type="molecule type" value="Genomic_DNA"/>
</dbReference>
<reference evidence="2" key="1">
    <citation type="journal article" date="2019" name="Int. J. Syst. Evol. Microbiol.">
        <title>The Global Catalogue of Microorganisms (GCM) 10K type strain sequencing project: providing services to taxonomists for standard genome sequencing and annotation.</title>
        <authorList>
            <consortium name="The Broad Institute Genomics Platform"/>
            <consortium name="The Broad Institute Genome Sequencing Center for Infectious Disease"/>
            <person name="Wu L."/>
            <person name="Ma J."/>
        </authorList>
    </citation>
    <scope>NUCLEOTIDE SEQUENCE [LARGE SCALE GENOMIC DNA]</scope>
    <source>
        <strain evidence="2">CGMCC 4.7152</strain>
    </source>
</reference>
<dbReference type="RefSeq" id="WP_380116088.1">
    <property type="nucleotide sequence ID" value="NZ_JBHSIU010000018.1"/>
</dbReference>
<dbReference type="InterPro" id="IPR036779">
    <property type="entry name" value="LysM_dom_sf"/>
</dbReference>
<accession>A0ABV9VXE0</accession>
<dbReference type="Gene3D" id="3.10.350.10">
    <property type="entry name" value="LysM domain"/>
    <property type="match status" value="1"/>
</dbReference>
<proteinExistence type="predicted"/>
<gene>
    <name evidence="1" type="ORF">ACFPIJ_17445</name>
</gene>
<name>A0ABV9VXE0_9ACTN</name>